<organism evidence="1 2">
    <name type="scientific">Robertmurraya beringensis</name>
    <dbReference type="NCBI Taxonomy" id="641660"/>
    <lineage>
        <taxon>Bacteria</taxon>
        <taxon>Bacillati</taxon>
        <taxon>Bacillota</taxon>
        <taxon>Bacilli</taxon>
        <taxon>Bacillales</taxon>
        <taxon>Bacillaceae</taxon>
        <taxon>Robertmurraya</taxon>
    </lineage>
</organism>
<dbReference type="Proteomes" id="UP001589738">
    <property type="component" value="Unassembled WGS sequence"/>
</dbReference>
<proteinExistence type="predicted"/>
<sequence length="291" mass="34632">MVFVKKHGLSKTKEYKVWKTMRLKCYGSNLENRYKGLNLWICDEWREDPEAFVSWAKQNGYQKGLELVRKDKNDGFYPENCVFLEKKETCKTHGMRWSRLYNIWTQMHQRCTNPNLEHFDRYGGRGITVCDEWSKFEAFKEWSMSNGYKDDLSIDRIDVNGNYEPINCRWSTETEQQRNKRTNRFIKINGESKTVAEWAEISGMPYKRLQRRIDTGCEEENLLSPIGYQHQENLLEIEGVRKTINAWAKEAGLPFSTIKRRYDKGIRGMDLLKKGRVQKIDEYQLTLDFLD</sequence>
<comment type="caution">
    <text evidence="1">The sequence shown here is derived from an EMBL/GenBank/DDBJ whole genome shotgun (WGS) entry which is preliminary data.</text>
</comment>
<name>A0ABV6KTW0_9BACI</name>
<keyword evidence="2" id="KW-1185">Reference proteome</keyword>
<evidence type="ECO:0000313" key="1">
    <source>
        <dbReference type="EMBL" id="MFC0476772.1"/>
    </source>
</evidence>
<dbReference type="RefSeq" id="WP_160549694.1">
    <property type="nucleotide sequence ID" value="NZ_JBHLUU010000111.1"/>
</dbReference>
<reference evidence="1 2" key="1">
    <citation type="submission" date="2024-09" db="EMBL/GenBank/DDBJ databases">
        <authorList>
            <person name="Sun Q."/>
            <person name="Mori K."/>
        </authorList>
    </citation>
    <scope>NUCLEOTIDE SEQUENCE [LARGE SCALE GENOMIC DNA]</scope>
    <source>
        <strain evidence="1 2">CGMCC 1.9126</strain>
    </source>
</reference>
<protein>
    <submittedName>
        <fullName evidence="1">Uncharacterized protein</fullName>
    </submittedName>
</protein>
<evidence type="ECO:0000313" key="2">
    <source>
        <dbReference type="Proteomes" id="UP001589738"/>
    </source>
</evidence>
<gene>
    <name evidence="1" type="ORF">ACFFHF_16340</name>
</gene>
<dbReference type="EMBL" id="JBHLUU010000111">
    <property type="protein sequence ID" value="MFC0476772.1"/>
    <property type="molecule type" value="Genomic_DNA"/>
</dbReference>
<accession>A0ABV6KTW0</accession>